<dbReference type="InterPro" id="IPR003439">
    <property type="entry name" value="ABC_transporter-like_ATP-bd"/>
</dbReference>
<dbReference type="Pfam" id="PF00005">
    <property type="entry name" value="ABC_tran"/>
    <property type="match status" value="1"/>
</dbReference>
<proteinExistence type="inferred from homology"/>
<evidence type="ECO:0000259" key="5">
    <source>
        <dbReference type="PROSITE" id="PS50893"/>
    </source>
</evidence>
<dbReference type="InterPro" id="IPR050763">
    <property type="entry name" value="ABC_transporter_ATP-binding"/>
</dbReference>
<evidence type="ECO:0000313" key="7">
    <source>
        <dbReference type="Proteomes" id="UP000195607"/>
    </source>
</evidence>
<organism evidence="6 7">
    <name type="scientific">Cuniculiplasma divulgatum</name>
    <dbReference type="NCBI Taxonomy" id="1673428"/>
    <lineage>
        <taxon>Archaea</taxon>
        <taxon>Methanobacteriati</taxon>
        <taxon>Thermoplasmatota</taxon>
        <taxon>Thermoplasmata</taxon>
        <taxon>Thermoplasmatales</taxon>
        <taxon>Cuniculiplasmataceae</taxon>
        <taxon>Cuniculiplasma</taxon>
    </lineage>
</organism>
<keyword evidence="4" id="KW-0067">ATP-binding</keyword>
<keyword evidence="2" id="KW-0813">Transport</keyword>
<dbReference type="AlphaFoldDB" id="A0A1N5SNM6"/>
<dbReference type="GeneID" id="41587597"/>
<sequence>MMLQENQMSSEDSLIALRMESVVKTFGTVRAVDGVDIQIKDRERVALLGENGAGKSTTIRIISGLMKPDSGMVRIYGHRPSSIEAKRYIGYLPEDASPYLNLSVRENLEYIGTIRRTENLQDRIEFFLDMLDLREMEKQKPLTLSRGNRQKLCLALSIIHQPRFAIMDEPLNYLDIPTQEKVFEYFEKMNATFLVSTHILSIARRLTSKVIILSSGKKVWEGQITELEELTEGTKTIESIVSELMKHVS</sequence>
<dbReference type="PROSITE" id="PS50893">
    <property type="entry name" value="ABC_TRANSPORTER_2"/>
    <property type="match status" value="1"/>
</dbReference>
<evidence type="ECO:0000313" key="6">
    <source>
        <dbReference type="EMBL" id="SIM37491.1"/>
    </source>
</evidence>
<dbReference type="PANTHER" id="PTHR42711:SF5">
    <property type="entry name" value="ABC TRANSPORTER ATP-BINDING PROTEIN NATA"/>
    <property type="match status" value="1"/>
</dbReference>
<dbReference type="GO" id="GO:0016887">
    <property type="term" value="F:ATP hydrolysis activity"/>
    <property type="evidence" value="ECO:0007669"/>
    <property type="project" value="InterPro"/>
</dbReference>
<gene>
    <name evidence="6" type="ORF">CSP5_0294</name>
</gene>
<dbReference type="RefSeq" id="WP_021789235.1">
    <property type="nucleotide sequence ID" value="NZ_LT671858.1"/>
</dbReference>
<dbReference type="GO" id="GO:0005524">
    <property type="term" value="F:ATP binding"/>
    <property type="evidence" value="ECO:0007669"/>
    <property type="project" value="UniProtKB-KW"/>
</dbReference>
<dbReference type="PANTHER" id="PTHR42711">
    <property type="entry name" value="ABC TRANSPORTER ATP-BINDING PROTEIN"/>
    <property type="match status" value="1"/>
</dbReference>
<evidence type="ECO:0000256" key="3">
    <source>
        <dbReference type="ARBA" id="ARBA00022741"/>
    </source>
</evidence>
<dbReference type="Proteomes" id="UP000195607">
    <property type="component" value="Chromosome I"/>
</dbReference>
<dbReference type="SUPFAM" id="SSF52540">
    <property type="entry name" value="P-loop containing nucleoside triphosphate hydrolases"/>
    <property type="match status" value="1"/>
</dbReference>
<dbReference type="SMART" id="SM00382">
    <property type="entry name" value="AAA"/>
    <property type="match status" value="1"/>
</dbReference>
<dbReference type="InterPro" id="IPR027417">
    <property type="entry name" value="P-loop_NTPase"/>
</dbReference>
<dbReference type="Gene3D" id="3.40.50.300">
    <property type="entry name" value="P-loop containing nucleotide triphosphate hydrolases"/>
    <property type="match status" value="1"/>
</dbReference>
<feature type="domain" description="ABC transporter" evidence="5">
    <location>
        <begin position="17"/>
        <end position="240"/>
    </location>
</feature>
<reference evidence="6 7" key="1">
    <citation type="submission" date="2016-04" db="EMBL/GenBank/DDBJ databases">
        <authorList>
            <person name="Evans L.H."/>
            <person name="Alamgir A."/>
            <person name="Owens N."/>
            <person name="Weber N.D."/>
            <person name="Virtaneva K."/>
            <person name="Barbian K."/>
            <person name="Babar A."/>
            <person name="Rosenke K."/>
        </authorList>
    </citation>
    <scope>NUCLEOTIDE SEQUENCE [LARGE SCALE GENOMIC DNA]</scope>
    <source>
        <strain evidence="7">S5(T) (JCM 30642 \VKM B-2941)</strain>
    </source>
</reference>
<protein>
    <submittedName>
        <fullName evidence="6">ABC transporter ATPase</fullName>
    </submittedName>
</protein>
<dbReference type="EMBL" id="LT671858">
    <property type="protein sequence ID" value="SIM37491.1"/>
    <property type="molecule type" value="Genomic_DNA"/>
</dbReference>
<accession>A0A1N5SNM6</accession>
<evidence type="ECO:0000256" key="1">
    <source>
        <dbReference type="ARBA" id="ARBA00005417"/>
    </source>
</evidence>
<keyword evidence="3" id="KW-0547">Nucleotide-binding</keyword>
<dbReference type="InterPro" id="IPR003593">
    <property type="entry name" value="AAA+_ATPase"/>
</dbReference>
<evidence type="ECO:0000256" key="4">
    <source>
        <dbReference type="ARBA" id="ARBA00022840"/>
    </source>
</evidence>
<comment type="similarity">
    <text evidence="1">Belongs to the ABC transporter superfamily.</text>
</comment>
<dbReference type="CDD" id="cd03230">
    <property type="entry name" value="ABC_DR_subfamily_A"/>
    <property type="match status" value="1"/>
</dbReference>
<evidence type="ECO:0000256" key="2">
    <source>
        <dbReference type="ARBA" id="ARBA00022448"/>
    </source>
</evidence>
<name>A0A1N5SNM6_9ARCH</name>